<sequence length="165" mass="18758">MRVVRVLCKDLDENATHHPGGYSAFSMSEASFESAVARLREDMPEGRPGPETAVELGRNQRVRERPNMREAALEPGPSDDRRERPNMREAALEPGPSDDRRERRNMREAAVKPGPSDGRRERDDPRETPMEPWSASPRFPRSPWLQAVLQLLLSTLLRLPLILLS</sequence>
<dbReference type="Proteomes" id="UP000440578">
    <property type="component" value="Unassembled WGS sequence"/>
</dbReference>
<feature type="region of interest" description="Disordered" evidence="1">
    <location>
        <begin position="41"/>
        <end position="139"/>
    </location>
</feature>
<proteinExistence type="predicted"/>
<keyword evidence="3" id="KW-1185">Reference proteome</keyword>
<evidence type="ECO:0000313" key="2">
    <source>
        <dbReference type="EMBL" id="KAF0288660.1"/>
    </source>
</evidence>
<feature type="compositionally biased region" description="Basic and acidic residues" evidence="1">
    <location>
        <begin position="61"/>
        <end position="110"/>
    </location>
</feature>
<accession>A0A6A4VBM4</accession>
<dbReference type="AlphaFoldDB" id="A0A6A4VBM4"/>
<reference evidence="2 3" key="1">
    <citation type="submission" date="2019-07" db="EMBL/GenBank/DDBJ databases">
        <title>Draft genome assembly of a fouling barnacle, Amphibalanus amphitrite (Darwin, 1854): The first reference genome for Thecostraca.</title>
        <authorList>
            <person name="Kim W."/>
        </authorList>
    </citation>
    <scope>NUCLEOTIDE SEQUENCE [LARGE SCALE GENOMIC DNA]</scope>
    <source>
        <strain evidence="2">SNU_AA5</strain>
        <tissue evidence="2">Soma without cirri and trophi</tissue>
    </source>
</reference>
<name>A0A6A4VBM4_AMPAM</name>
<evidence type="ECO:0000256" key="1">
    <source>
        <dbReference type="SAM" id="MobiDB-lite"/>
    </source>
</evidence>
<gene>
    <name evidence="2" type="ORF">FJT64_012963</name>
</gene>
<feature type="compositionally biased region" description="Basic and acidic residues" evidence="1">
    <location>
        <begin position="117"/>
        <end position="129"/>
    </location>
</feature>
<protein>
    <submittedName>
        <fullName evidence="2">Uncharacterized protein</fullName>
    </submittedName>
</protein>
<dbReference type="EMBL" id="VIIS01002087">
    <property type="protein sequence ID" value="KAF0288660.1"/>
    <property type="molecule type" value="Genomic_DNA"/>
</dbReference>
<evidence type="ECO:0000313" key="3">
    <source>
        <dbReference type="Proteomes" id="UP000440578"/>
    </source>
</evidence>
<comment type="caution">
    <text evidence="2">The sequence shown here is derived from an EMBL/GenBank/DDBJ whole genome shotgun (WGS) entry which is preliminary data.</text>
</comment>
<organism evidence="2 3">
    <name type="scientific">Amphibalanus amphitrite</name>
    <name type="common">Striped barnacle</name>
    <name type="synonym">Balanus amphitrite</name>
    <dbReference type="NCBI Taxonomy" id="1232801"/>
    <lineage>
        <taxon>Eukaryota</taxon>
        <taxon>Metazoa</taxon>
        <taxon>Ecdysozoa</taxon>
        <taxon>Arthropoda</taxon>
        <taxon>Crustacea</taxon>
        <taxon>Multicrustacea</taxon>
        <taxon>Cirripedia</taxon>
        <taxon>Thoracica</taxon>
        <taxon>Thoracicalcarea</taxon>
        <taxon>Balanomorpha</taxon>
        <taxon>Balanoidea</taxon>
        <taxon>Balanidae</taxon>
        <taxon>Amphibalaninae</taxon>
        <taxon>Amphibalanus</taxon>
    </lineage>
</organism>